<evidence type="ECO:0000256" key="4">
    <source>
        <dbReference type="SAM" id="Phobius"/>
    </source>
</evidence>
<dbReference type="CDD" id="cd12914">
    <property type="entry name" value="PDC1_DGC_like"/>
    <property type="match status" value="1"/>
</dbReference>
<dbReference type="PROSITE" id="PS50887">
    <property type="entry name" value="GGDEF"/>
    <property type="match status" value="1"/>
</dbReference>
<dbReference type="PANTHER" id="PTHR45138:SF9">
    <property type="entry name" value="DIGUANYLATE CYCLASE DGCM-RELATED"/>
    <property type="match status" value="1"/>
</dbReference>
<dbReference type="SMART" id="SM00267">
    <property type="entry name" value="GGDEF"/>
    <property type="match status" value="1"/>
</dbReference>
<evidence type="ECO:0000256" key="1">
    <source>
        <dbReference type="ARBA" id="ARBA00012528"/>
    </source>
</evidence>
<name>A0ABT5K1P5_9BURK</name>
<dbReference type="PANTHER" id="PTHR45138">
    <property type="entry name" value="REGULATORY COMPONENTS OF SENSORY TRANSDUCTION SYSTEM"/>
    <property type="match status" value="1"/>
</dbReference>
<dbReference type="SUPFAM" id="SSF55073">
    <property type="entry name" value="Nucleotide cyclase"/>
    <property type="match status" value="1"/>
</dbReference>
<dbReference type="RefSeq" id="WP_273671742.1">
    <property type="nucleotide sequence ID" value="NZ_JAQQXR010000005.1"/>
</dbReference>
<keyword evidence="3" id="KW-0175">Coiled coil</keyword>
<keyword evidence="4" id="KW-1133">Transmembrane helix</keyword>
<evidence type="ECO:0000313" key="6">
    <source>
        <dbReference type="EMBL" id="MDC8758896.1"/>
    </source>
</evidence>
<evidence type="ECO:0000259" key="5">
    <source>
        <dbReference type="PROSITE" id="PS50887"/>
    </source>
</evidence>
<reference evidence="6 7" key="1">
    <citation type="submission" date="2022-10" db="EMBL/GenBank/DDBJ databases">
        <title>Janthinobacterium sp. hw3 Genome sequencing.</title>
        <authorList>
            <person name="Park S."/>
        </authorList>
    </citation>
    <scope>NUCLEOTIDE SEQUENCE [LARGE SCALE GENOMIC DNA]</scope>
    <source>
        <strain evidence="7">hw3</strain>
    </source>
</reference>
<protein>
    <recommendedName>
        <fullName evidence="1">diguanylate cyclase</fullName>
        <ecNumber evidence="1">2.7.7.65</ecNumber>
    </recommendedName>
</protein>
<dbReference type="NCBIfam" id="TIGR00254">
    <property type="entry name" value="GGDEF"/>
    <property type="match status" value="1"/>
</dbReference>
<dbReference type="Pfam" id="PF00990">
    <property type="entry name" value="GGDEF"/>
    <property type="match status" value="1"/>
</dbReference>
<dbReference type="InterPro" id="IPR054327">
    <property type="entry name" value="His-kinase-like_sensor"/>
</dbReference>
<dbReference type="CDD" id="cd12915">
    <property type="entry name" value="PDC2_DGC_like"/>
    <property type="match status" value="1"/>
</dbReference>
<gene>
    <name evidence="6" type="ORF">OIK44_15040</name>
</gene>
<organism evidence="6 7">
    <name type="scientific">Janthinobacterium fluminis</name>
    <dbReference type="NCBI Taxonomy" id="2987524"/>
    <lineage>
        <taxon>Bacteria</taxon>
        <taxon>Pseudomonadati</taxon>
        <taxon>Pseudomonadota</taxon>
        <taxon>Betaproteobacteria</taxon>
        <taxon>Burkholderiales</taxon>
        <taxon>Oxalobacteraceae</taxon>
        <taxon>Janthinobacterium</taxon>
    </lineage>
</organism>
<comment type="catalytic activity">
    <reaction evidence="2">
        <text>2 GTP = 3',3'-c-di-GMP + 2 diphosphate</text>
        <dbReference type="Rhea" id="RHEA:24898"/>
        <dbReference type="ChEBI" id="CHEBI:33019"/>
        <dbReference type="ChEBI" id="CHEBI:37565"/>
        <dbReference type="ChEBI" id="CHEBI:58805"/>
        <dbReference type="EC" id="2.7.7.65"/>
    </reaction>
</comment>
<dbReference type="InterPro" id="IPR000160">
    <property type="entry name" value="GGDEF_dom"/>
</dbReference>
<feature type="domain" description="GGDEF" evidence="5">
    <location>
        <begin position="367"/>
        <end position="505"/>
    </location>
</feature>
<dbReference type="InterPro" id="IPR029787">
    <property type="entry name" value="Nucleotide_cyclase"/>
</dbReference>
<keyword evidence="7" id="KW-1185">Reference proteome</keyword>
<dbReference type="Gene3D" id="3.30.70.270">
    <property type="match status" value="1"/>
</dbReference>
<dbReference type="InterPro" id="IPR043128">
    <property type="entry name" value="Rev_trsase/Diguanyl_cyclase"/>
</dbReference>
<proteinExistence type="predicted"/>
<keyword evidence="4" id="KW-0472">Membrane</keyword>
<evidence type="ECO:0000256" key="2">
    <source>
        <dbReference type="ARBA" id="ARBA00034247"/>
    </source>
</evidence>
<keyword evidence="4" id="KW-0812">Transmembrane</keyword>
<dbReference type="InterPro" id="IPR050469">
    <property type="entry name" value="Diguanylate_Cyclase"/>
</dbReference>
<feature type="coiled-coil region" evidence="3">
    <location>
        <begin position="312"/>
        <end position="339"/>
    </location>
</feature>
<evidence type="ECO:0000313" key="7">
    <source>
        <dbReference type="Proteomes" id="UP001221208"/>
    </source>
</evidence>
<feature type="transmembrane region" description="Helical" evidence="4">
    <location>
        <begin position="7"/>
        <end position="28"/>
    </location>
</feature>
<dbReference type="Proteomes" id="UP001221208">
    <property type="component" value="Unassembled WGS sequence"/>
</dbReference>
<comment type="caution">
    <text evidence="6">The sequence shown here is derived from an EMBL/GenBank/DDBJ whole genome shotgun (WGS) entry which is preliminary data.</text>
</comment>
<dbReference type="CDD" id="cd01949">
    <property type="entry name" value="GGDEF"/>
    <property type="match status" value="1"/>
</dbReference>
<dbReference type="Gene3D" id="3.30.450.20">
    <property type="entry name" value="PAS domain"/>
    <property type="match status" value="2"/>
</dbReference>
<evidence type="ECO:0000256" key="3">
    <source>
        <dbReference type="SAM" id="Coils"/>
    </source>
</evidence>
<sequence length="507" mass="55000">MLKRPPITFWATVFVTVVCLSLVAIDAWRSWNARALQLLEVERAGANLARAIAQQADDTLRAADTSLADIVERIETDGRGAAALARLQRQMQAHVAELTQLNGLFVFDAEGDWLVHSRPPPHAYNNADREYFRFHRRDAGRRAHIGVPVQSRSSGKWVIPVSRRINRADGSFGGVALATIDIDYFKRFYESFDIGRRGAVALTTHSGTLLLRRPFNDATIGMDMRGTTLYQAYTGAGPSGSVLLASPLDGEVRLNSYRALAHYPLFVTAALSKDELLENWRRDTFLHSSGVVLLALLLGLFGKRLVQQIGLRAAAEAQLLGARDALEDMNRQLETLALQDGLTGLANRRQFDATLEREWSRARRGGGTLAFIMLDVDCFKQYNDCYGHSAGDACLRALSQAIRAQLPGRPGDLAARYGGEELCILLPATALEGALAVAERVRLAVERLQIVHRGSPAGFVTVSAGVAALAPYHGGGAPLQLVEAADAALYTAKLAGRNAVRAAAPAA</sequence>
<dbReference type="EMBL" id="JAQQXR010000005">
    <property type="protein sequence ID" value="MDC8758896.1"/>
    <property type="molecule type" value="Genomic_DNA"/>
</dbReference>
<accession>A0ABT5K1P5</accession>
<dbReference type="EC" id="2.7.7.65" evidence="1"/>
<dbReference type="Pfam" id="PF22588">
    <property type="entry name" value="dCache_1_like"/>
    <property type="match status" value="1"/>
</dbReference>